<dbReference type="RefSeq" id="WP_152134159.1">
    <property type="nucleotide sequence ID" value="NZ_QKKZ01000003.1"/>
</dbReference>
<name>A0A5N5U613_9EURY</name>
<accession>A0A5N5UIZ7</accession>
<gene>
    <name evidence="2" type="ORF">DM867_09420</name>
    <name evidence="3" type="ORF">DP108_05855</name>
</gene>
<dbReference type="EMBL" id="QKKZ01000003">
    <property type="protein sequence ID" value="KAB7513993.1"/>
    <property type="molecule type" value="Genomic_DNA"/>
</dbReference>
<dbReference type="Proteomes" id="UP000326207">
    <property type="component" value="Unassembled WGS sequence"/>
</dbReference>
<dbReference type="AlphaFoldDB" id="A0A5N5U613"/>
<evidence type="ECO:0000313" key="4">
    <source>
        <dbReference type="Proteomes" id="UP000326207"/>
    </source>
</evidence>
<evidence type="ECO:0000313" key="5">
    <source>
        <dbReference type="Proteomes" id="UP000326865"/>
    </source>
</evidence>
<keyword evidence="1" id="KW-1133">Transmembrane helix</keyword>
<dbReference type="EMBL" id="QMDY01000003">
    <property type="protein sequence ID" value="KAB7518695.1"/>
    <property type="molecule type" value="Genomic_DNA"/>
</dbReference>
<keyword evidence="5" id="KW-1185">Reference proteome</keyword>
<organism evidence="2 5">
    <name type="scientific">Halosegnis rubeus</name>
    <dbReference type="NCBI Taxonomy" id="2212850"/>
    <lineage>
        <taxon>Archaea</taxon>
        <taxon>Methanobacteriati</taxon>
        <taxon>Methanobacteriota</taxon>
        <taxon>Stenosarchaea group</taxon>
        <taxon>Halobacteria</taxon>
        <taxon>Halobacteriales</taxon>
        <taxon>Natronomonadaceae</taxon>
        <taxon>Halosegnis</taxon>
    </lineage>
</organism>
<dbReference type="Proteomes" id="UP000326865">
    <property type="component" value="Unassembled WGS sequence"/>
</dbReference>
<comment type="caution">
    <text evidence="2">The sequence shown here is derived from an EMBL/GenBank/DDBJ whole genome shotgun (WGS) entry which is preliminary data.</text>
</comment>
<feature type="transmembrane region" description="Helical" evidence="1">
    <location>
        <begin position="33"/>
        <end position="55"/>
    </location>
</feature>
<evidence type="ECO:0000313" key="2">
    <source>
        <dbReference type="EMBL" id="KAB7513993.1"/>
    </source>
</evidence>
<keyword evidence="1" id="KW-0472">Membrane</keyword>
<sequence>MKGERPLIALLGAGIVVLVVGSLTVLARNTLGIYPTQAGAVVGLLILSLLVGSTLGMKGREWLRNPGYW</sequence>
<proteinExistence type="predicted"/>
<keyword evidence="1" id="KW-0812">Transmembrane</keyword>
<reference evidence="4 5" key="1">
    <citation type="submission" date="2019-10" db="EMBL/GenBank/DDBJ databases">
        <title>Unraveling microbial dark matter from salterns through culturing: the case of the genus Halosegnis.</title>
        <authorList>
            <person name="Duran-Viseras A."/>
            <person name="Andrei A.-S."/>
            <person name="Vera-Gargallo B."/>
            <person name="Ghai R."/>
            <person name="Sanchez-Porro C."/>
            <person name="Ventosa A."/>
        </authorList>
    </citation>
    <scope>NUCLEOTIDE SEQUENCE [LARGE SCALE GENOMIC DNA]</scope>
    <source>
        <strain evidence="2 5">F18-79</strain>
        <strain evidence="3 4">F19-13</strain>
    </source>
</reference>
<evidence type="ECO:0000256" key="1">
    <source>
        <dbReference type="SAM" id="Phobius"/>
    </source>
</evidence>
<feature type="transmembrane region" description="Helical" evidence="1">
    <location>
        <begin position="7"/>
        <end position="27"/>
    </location>
</feature>
<evidence type="ECO:0000313" key="3">
    <source>
        <dbReference type="EMBL" id="KAB7518695.1"/>
    </source>
</evidence>
<accession>A0A5N5U613</accession>
<protein>
    <submittedName>
        <fullName evidence="2">Uncharacterized protein</fullName>
    </submittedName>
</protein>